<gene>
    <name evidence="2" type="ORF">BS47DRAFT_1360553</name>
</gene>
<organism evidence="2 3">
    <name type="scientific">Hydnum rufescens UP504</name>
    <dbReference type="NCBI Taxonomy" id="1448309"/>
    <lineage>
        <taxon>Eukaryota</taxon>
        <taxon>Fungi</taxon>
        <taxon>Dikarya</taxon>
        <taxon>Basidiomycota</taxon>
        <taxon>Agaricomycotina</taxon>
        <taxon>Agaricomycetes</taxon>
        <taxon>Cantharellales</taxon>
        <taxon>Hydnaceae</taxon>
        <taxon>Hydnum</taxon>
    </lineage>
</organism>
<evidence type="ECO:0000256" key="1">
    <source>
        <dbReference type="SAM" id="MobiDB-lite"/>
    </source>
</evidence>
<comment type="caution">
    <text evidence="2">The sequence shown here is derived from an EMBL/GenBank/DDBJ whole genome shotgun (WGS) entry which is preliminary data.</text>
</comment>
<feature type="region of interest" description="Disordered" evidence="1">
    <location>
        <begin position="170"/>
        <end position="220"/>
    </location>
</feature>
<evidence type="ECO:0000313" key="3">
    <source>
        <dbReference type="Proteomes" id="UP000886523"/>
    </source>
</evidence>
<dbReference type="Proteomes" id="UP000886523">
    <property type="component" value="Unassembled WGS sequence"/>
</dbReference>
<proteinExistence type="predicted"/>
<protein>
    <submittedName>
        <fullName evidence="2">Uncharacterized protein</fullName>
    </submittedName>
</protein>
<reference evidence="2" key="1">
    <citation type="journal article" date="2020" name="Nat. Commun.">
        <title>Large-scale genome sequencing of mycorrhizal fungi provides insights into the early evolution of symbiotic traits.</title>
        <authorList>
            <person name="Miyauchi S."/>
            <person name="Kiss E."/>
            <person name="Kuo A."/>
            <person name="Drula E."/>
            <person name="Kohler A."/>
            <person name="Sanchez-Garcia M."/>
            <person name="Morin E."/>
            <person name="Andreopoulos B."/>
            <person name="Barry K.W."/>
            <person name="Bonito G."/>
            <person name="Buee M."/>
            <person name="Carver A."/>
            <person name="Chen C."/>
            <person name="Cichocki N."/>
            <person name="Clum A."/>
            <person name="Culley D."/>
            <person name="Crous P.W."/>
            <person name="Fauchery L."/>
            <person name="Girlanda M."/>
            <person name="Hayes R.D."/>
            <person name="Keri Z."/>
            <person name="LaButti K."/>
            <person name="Lipzen A."/>
            <person name="Lombard V."/>
            <person name="Magnuson J."/>
            <person name="Maillard F."/>
            <person name="Murat C."/>
            <person name="Nolan M."/>
            <person name="Ohm R.A."/>
            <person name="Pangilinan J."/>
            <person name="Pereira M.F."/>
            <person name="Perotto S."/>
            <person name="Peter M."/>
            <person name="Pfister S."/>
            <person name="Riley R."/>
            <person name="Sitrit Y."/>
            <person name="Stielow J.B."/>
            <person name="Szollosi G."/>
            <person name="Zifcakova L."/>
            <person name="Stursova M."/>
            <person name="Spatafora J.W."/>
            <person name="Tedersoo L."/>
            <person name="Vaario L.M."/>
            <person name="Yamada A."/>
            <person name="Yan M."/>
            <person name="Wang P."/>
            <person name="Xu J."/>
            <person name="Bruns T."/>
            <person name="Baldrian P."/>
            <person name="Vilgalys R."/>
            <person name="Dunand C."/>
            <person name="Henrissat B."/>
            <person name="Grigoriev I.V."/>
            <person name="Hibbett D."/>
            <person name="Nagy L.G."/>
            <person name="Martin F.M."/>
        </authorList>
    </citation>
    <scope>NUCLEOTIDE SEQUENCE</scope>
    <source>
        <strain evidence="2">UP504</strain>
    </source>
</reference>
<name>A0A9P6DYN6_9AGAM</name>
<evidence type="ECO:0000313" key="2">
    <source>
        <dbReference type="EMBL" id="KAF9516159.1"/>
    </source>
</evidence>
<feature type="region of interest" description="Disordered" evidence="1">
    <location>
        <begin position="110"/>
        <end position="135"/>
    </location>
</feature>
<dbReference type="EMBL" id="MU128943">
    <property type="protein sequence ID" value="KAF9516159.1"/>
    <property type="molecule type" value="Genomic_DNA"/>
</dbReference>
<sequence length="220" mass="24197">MYASTDEVQGNIQEHTATQTQHPVSTHSRSPPQLSTRYMACTTHLLRDTSTSQYLTRQTNRQARGETQQHMQPPKPPLSICNIDANETNTVPHTCFSRCVALLDTSTLQYPPDERTDSQGETRQHMQPPKIPPSTIHNIHANNQIRRHTPALAVYDNAKRAAPAALLIPPPAIPTQRTNRQPGRNMAACAATQDPPQPSATYTPTTKYGTTPASADTSTS</sequence>
<feature type="compositionally biased region" description="Basic and acidic residues" evidence="1">
    <location>
        <begin position="112"/>
        <end position="124"/>
    </location>
</feature>
<feature type="region of interest" description="Disordered" evidence="1">
    <location>
        <begin position="15"/>
        <end position="34"/>
    </location>
</feature>
<accession>A0A9P6DYN6</accession>
<keyword evidence="3" id="KW-1185">Reference proteome</keyword>
<dbReference type="AlphaFoldDB" id="A0A9P6DYN6"/>
<feature type="compositionally biased region" description="Low complexity" evidence="1">
    <location>
        <begin position="201"/>
        <end position="212"/>
    </location>
</feature>